<comment type="caution">
    <text evidence="1">The sequence shown here is derived from an EMBL/GenBank/DDBJ whole genome shotgun (WGS) entry which is preliminary data.</text>
</comment>
<dbReference type="Proteomes" id="UP000499080">
    <property type="component" value="Unassembled WGS sequence"/>
</dbReference>
<accession>A0A4Y2DQS6</accession>
<organism evidence="1 2">
    <name type="scientific">Araneus ventricosus</name>
    <name type="common">Orbweaver spider</name>
    <name type="synonym">Epeira ventricosa</name>
    <dbReference type="NCBI Taxonomy" id="182803"/>
    <lineage>
        <taxon>Eukaryota</taxon>
        <taxon>Metazoa</taxon>
        <taxon>Ecdysozoa</taxon>
        <taxon>Arthropoda</taxon>
        <taxon>Chelicerata</taxon>
        <taxon>Arachnida</taxon>
        <taxon>Araneae</taxon>
        <taxon>Araneomorphae</taxon>
        <taxon>Entelegynae</taxon>
        <taxon>Araneoidea</taxon>
        <taxon>Araneidae</taxon>
        <taxon>Araneus</taxon>
    </lineage>
</organism>
<dbReference type="EMBL" id="BGPR01000406">
    <property type="protein sequence ID" value="GBM18587.1"/>
    <property type="molecule type" value="Genomic_DNA"/>
</dbReference>
<dbReference type="AlphaFoldDB" id="A0A4Y2DQS6"/>
<proteinExistence type="predicted"/>
<name>A0A4Y2DQS6_ARAVE</name>
<gene>
    <name evidence="1" type="ORF">AVEN_47968_1</name>
</gene>
<protein>
    <submittedName>
        <fullName evidence="1">Uncharacterized protein</fullName>
    </submittedName>
</protein>
<evidence type="ECO:0000313" key="2">
    <source>
        <dbReference type="Proteomes" id="UP000499080"/>
    </source>
</evidence>
<sequence>MGGIKCITSSLSLPPADSIKRLKSVPTSEGGKLGVMELLTSENVKTSALQQIVVQDLNMLNPIASKIFAPCLSRYFVNAC</sequence>
<keyword evidence="2" id="KW-1185">Reference proteome</keyword>
<reference evidence="1 2" key="1">
    <citation type="journal article" date="2019" name="Sci. Rep.">
        <title>Orb-weaving spider Araneus ventricosus genome elucidates the spidroin gene catalogue.</title>
        <authorList>
            <person name="Kono N."/>
            <person name="Nakamura H."/>
            <person name="Ohtoshi R."/>
            <person name="Moran D.A.P."/>
            <person name="Shinohara A."/>
            <person name="Yoshida Y."/>
            <person name="Fujiwara M."/>
            <person name="Mori M."/>
            <person name="Tomita M."/>
            <person name="Arakawa K."/>
        </authorList>
    </citation>
    <scope>NUCLEOTIDE SEQUENCE [LARGE SCALE GENOMIC DNA]</scope>
</reference>
<evidence type="ECO:0000313" key="1">
    <source>
        <dbReference type="EMBL" id="GBM18587.1"/>
    </source>
</evidence>